<dbReference type="RefSeq" id="WP_006148754.1">
    <property type="nucleotide sequence ID" value="NZ_AJTA01000026.1"/>
</dbReference>
<sequence>MKWFEKAVGREKIIHLFDGDLELKNVFLDTVLCYDYKLDLVFYVFDLPTNFPEKWQKSAFNAIKINLEFFNLDEIHFYSKGIYKVNGQLELLFLEKKVEFNFINQNDVMLSGSSDLVRIAEIGPVKIDT</sequence>
<evidence type="ECO:0000313" key="2">
    <source>
        <dbReference type="Proteomes" id="UP000002815"/>
    </source>
</evidence>
<dbReference type="Pfam" id="PF15594">
    <property type="entry name" value="Imm50"/>
    <property type="match status" value="1"/>
</dbReference>
<dbReference type="EMBL" id="AEVD01000008">
    <property type="protein sequence ID" value="EFX36612.1"/>
    <property type="molecule type" value="Genomic_DNA"/>
</dbReference>
<name>E8K0T3_9STRE</name>
<dbReference type="PATRIC" id="fig|889204.5.peg.781"/>
<organism evidence="1 2">
    <name type="scientific">Streptococcus infantis ATCC 700779</name>
    <dbReference type="NCBI Taxonomy" id="889204"/>
    <lineage>
        <taxon>Bacteria</taxon>
        <taxon>Bacillati</taxon>
        <taxon>Bacillota</taxon>
        <taxon>Bacilli</taxon>
        <taxon>Lactobacillales</taxon>
        <taxon>Streptococcaceae</taxon>
        <taxon>Streptococcus</taxon>
    </lineage>
</organism>
<dbReference type="InterPro" id="IPR028957">
    <property type="entry name" value="Imm50"/>
</dbReference>
<reference evidence="1 2" key="1">
    <citation type="submission" date="2010-12" db="EMBL/GenBank/DDBJ databases">
        <authorList>
            <person name="Muzny D."/>
            <person name="Qin X."/>
            <person name="Deng J."/>
            <person name="Jiang H."/>
            <person name="Liu Y."/>
            <person name="Qu J."/>
            <person name="Song X.-Z."/>
            <person name="Zhang L."/>
            <person name="Thornton R."/>
            <person name="Coyle M."/>
            <person name="Francisco L."/>
            <person name="Jackson L."/>
            <person name="Javaid M."/>
            <person name="Korchina V."/>
            <person name="Kovar C."/>
            <person name="Mata R."/>
            <person name="Mathew T."/>
            <person name="Ngo R."/>
            <person name="Nguyen L."/>
            <person name="Nguyen N."/>
            <person name="Okwuonu G."/>
            <person name="Ongeri F."/>
            <person name="Pham C."/>
            <person name="Simmons D."/>
            <person name="Wilczek-Boney K."/>
            <person name="Hale W."/>
            <person name="Jakkamsetti A."/>
            <person name="Pham P."/>
            <person name="Ruth R."/>
            <person name="San Lucas F."/>
            <person name="Warren J."/>
            <person name="Zhang J."/>
            <person name="Zhao Z."/>
            <person name="Zhou C."/>
            <person name="Zhu D."/>
            <person name="Lee S."/>
            <person name="Bess C."/>
            <person name="Blankenburg K."/>
            <person name="Forbes L."/>
            <person name="Fu Q."/>
            <person name="Gubbala S."/>
            <person name="Hirani K."/>
            <person name="Jayaseelan J.C."/>
            <person name="Lara F."/>
            <person name="Munidasa M."/>
            <person name="Palculict T."/>
            <person name="Patil S."/>
            <person name="Pu L.-L."/>
            <person name="Saada N."/>
            <person name="Tang L."/>
            <person name="Weissenberger G."/>
            <person name="Zhu Y."/>
            <person name="Hemphill L."/>
            <person name="Shang Y."/>
            <person name="Youmans B."/>
            <person name="Ayvaz T."/>
            <person name="Ross M."/>
            <person name="Santibanez J."/>
            <person name="Aqrawi P."/>
            <person name="Gross S."/>
            <person name="Joshi V."/>
            <person name="Fowler G."/>
            <person name="Nazareth L."/>
            <person name="Reid J."/>
            <person name="Worley K."/>
            <person name="Petrosino J."/>
            <person name="Highlander S."/>
            <person name="Gibbs R."/>
        </authorList>
    </citation>
    <scope>NUCLEOTIDE SEQUENCE [LARGE SCALE GENOMIC DNA]</scope>
    <source>
        <strain evidence="1 2">ATCC 700779</strain>
    </source>
</reference>
<comment type="caution">
    <text evidence="1">The sequence shown here is derived from an EMBL/GenBank/DDBJ whole genome shotgun (WGS) entry which is preliminary data.</text>
</comment>
<dbReference type="HOGENOM" id="CLU_134456_0_0_9"/>
<gene>
    <name evidence="1" type="ORF">HMPREF9423_1096</name>
</gene>
<accession>E8K0T3</accession>
<proteinExistence type="predicted"/>
<keyword evidence="2" id="KW-1185">Reference proteome</keyword>
<evidence type="ECO:0000313" key="1">
    <source>
        <dbReference type="EMBL" id="EFX36612.1"/>
    </source>
</evidence>
<dbReference type="GeneID" id="29746940"/>
<dbReference type="Proteomes" id="UP000002815">
    <property type="component" value="Unassembled WGS sequence"/>
</dbReference>
<protein>
    <submittedName>
        <fullName evidence="1">Uncharacterized protein</fullName>
    </submittedName>
</protein>
<dbReference type="AlphaFoldDB" id="E8K0T3"/>